<protein>
    <recommendedName>
        <fullName evidence="2">Cupin type-2 domain-containing protein</fullName>
    </recommendedName>
</protein>
<keyword evidence="1" id="KW-0732">Signal</keyword>
<organism evidence="3 4">
    <name type="scientific">Enterobacter ludwigii</name>
    <dbReference type="NCBI Taxonomy" id="299767"/>
    <lineage>
        <taxon>Bacteria</taxon>
        <taxon>Pseudomonadati</taxon>
        <taxon>Pseudomonadota</taxon>
        <taxon>Gammaproteobacteria</taxon>
        <taxon>Enterobacterales</taxon>
        <taxon>Enterobacteriaceae</taxon>
        <taxon>Enterobacter</taxon>
        <taxon>Enterobacter cloacae complex</taxon>
    </lineage>
</organism>
<sequence length="174" mass="18914">MPFHSQQESMMIRFTSVAASLLVFAGMSAHSETTPSAQMTVSETGSRATIAEPADHFTGRAYIDPLFSPVAPQRTGAAYVTFVPGARSDWHTHPLGQTLVVTSGTGWVQEWGQERKTVHAGDVIQCPPGVKHWHGATDKTTMVHMAIQESNEQGQNVNWLEKVSDAQYLQAGGH</sequence>
<dbReference type="PANTHER" id="PTHR43698">
    <property type="entry name" value="RIBD C-TERMINAL DOMAIN CONTAINING PROTEIN"/>
    <property type="match status" value="1"/>
</dbReference>
<evidence type="ECO:0000313" key="3">
    <source>
        <dbReference type="EMBL" id="AEW73966.1"/>
    </source>
</evidence>
<dbReference type="AlphaFoldDB" id="G8LDV4"/>
<evidence type="ECO:0000313" key="4">
    <source>
        <dbReference type="Proteomes" id="UP000007838"/>
    </source>
</evidence>
<dbReference type="CDD" id="cd02233">
    <property type="entry name" value="cupin_HNL-like"/>
    <property type="match status" value="1"/>
</dbReference>
<dbReference type="Gene3D" id="2.60.120.10">
    <property type="entry name" value="Jelly Rolls"/>
    <property type="match status" value="1"/>
</dbReference>
<dbReference type="Proteomes" id="UP000007838">
    <property type="component" value="Chromosome"/>
</dbReference>
<feature type="domain" description="Cupin type-2" evidence="2">
    <location>
        <begin position="79"/>
        <end position="143"/>
    </location>
</feature>
<name>G8LDV4_9ENTR</name>
<gene>
    <name evidence="3" type="ORF">EcWSU1_02531</name>
</gene>
<accession>G8LDV4</accession>
<dbReference type="HOGENOM" id="CLU_072993_1_5_6"/>
<dbReference type="InterPro" id="IPR014710">
    <property type="entry name" value="RmlC-like_jellyroll"/>
</dbReference>
<dbReference type="InterPro" id="IPR013096">
    <property type="entry name" value="Cupin_2"/>
</dbReference>
<dbReference type="PANTHER" id="PTHR43698:SF1">
    <property type="entry name" value="BLL4564 PROTEIN"/>
    <property type="match status" value="1"/>
</dbReference>
<evidence type="ECO:0000256" key="1">
    <source>
        <dbReference type="SAM" id="SignalP"/>
    </source>
</evidence>
<proteinExistence type="predicted"/>
<feature type="signal peptide" evidence="1">
    <location>
        <begin position="1"/>
        <end position="31"/>
    </location>
</feature>
<dbReference type="InterPro" id="IPR047263">
    <property type="entry name" value="HNL-like_cupin"/>
</dbReference>
<dbReference type="Pfam" id="PF07883">
    <property type="entry name" value="Cupin_2"/>
    <property type="match status" value="1"/>
</dbReference>
<dbReference type="EMBL" id="CP002886">
    <property type="protein sequence ID" value="AEW73966.1"/>
    <property type="molecule type" value="Genomic_DNA"/>
</dbReference>
<reference evidence="3 4" key="1">
    <citation type="journal article" date="2011" name="Stand. Genomic Sci.">
        <title>Complete genome of the onion pathogen Enterobacter cloacae EcWSU1.</title>
        <authorList>
            <person name="Humann J.L."/>
            <person name="Wildung M."/>
            <person name="Cheng C.H."/>
            <person name="Lee T."/>
            <person name="Stewart J.E."/>
            <person name="Drew J.C."/>
            <person name="Triplett E.W."/>
            <person name="Main D."/>
            <person name="Schroeder B.K."/>
        </authorList>
    </citation>
    <scope>NUCLEOTIDE SEQUENCE [LARGE SCALE GENOMIC DNA]</scope>
    <source>
        <strain evidence="3 4">EcWSU1</strain>
    </source>
</reference>
<dbReference type="eggNOG" id="COG1917">
    <property type="taxonomic scope" value="Bacteria"/>
</dbReference>
<dbReference type="SUPFAM" id="SSF51182">
    <property type="entry name" value="RmlC-like cupins"/>
    <property type="match status" value="1"/>
</dbReference>
<dbReference type="KEGG" id="eec:EcWSU1_02531"/>
<dbReference type="InterPro" id="IPR011051">
    <property type="entry name" value="RmlC_Cupin_sf"/>
</dbReference>
<feature type="chain" id="PRO_5003510668" description="Cupin type-2 domain-containing protein" evidence="1">
    <location>
        <begin position="32"/>
        <end position="174"/>
    </location>
</feature>
<evidence type="ECO:0000259" key="2">
    <source>
        <dbReference type="Pfam" id="PF07883"/>
    </source>
</evidence>